<accession>A0A2T3BAC0</accession>
<protein>
    <submittedName>
        <fullName evidence="2">Uncharacterized protein</fullName>
    </submittedName>
</protein>
<reference evidence="2 3" key="1">
    <citation type="journal article" date="2018" name="New Phytol.">
        <title>Comparative genomics and transcriptomics depict ericoid mycorrhizal fungi as versatile saprotrophs and plant mutualists.</title>
        <authorList>
            <person name="Martino E."/>
            <person name="Morin E."/>
            <person name="Grelet G.A."/>
            <person name="Kuo A."/>
            <person name="Kohler A."/>
            <person name="Daghino S."/>
            <person name="Barry K.W."/>
            <person name="Cichocki N."/>
            <person name="Clum A."/>
            <person name="Dockter R.B."/>
            <person name="Hainaut M."/>
            <person name="Kuo R.C."/>
            <person name="LaButti K."/>
            <person name="Lindahl B.D."/>
            <person name="Lindquist E.A."/>
            <person name="Lipzen A."/>
            <person name="Khouja H.R."/>
            <person name="Magnuson J."/>
            <person name="Murat C."/>
            <person name="Ohm R.A."/>
            <person name="Singer S.W."/>
            <person name="Spatafora J.W."/>
            <person name="Wang M."/>
            <person name="Veneault-Fourrey C."/>
            <person name="Henrissat B."/>
            <person name="Grigoriev I.V."/>
            <person name="Martin F.M."/>
            <person name="Perotto S."/>
        </authorList>
    </citation>
    <scope>NUCLEOTIDE SEQUENCE [LARGE SCALE GENOMIC DNA]</scope>
    <source>
        <strain evidence="2 3">ATCC 22711</strain>
    </source>
</reference>
<dbReference type="RefSeq" id="XP_024723870.1">
    <property type="nucleotide sequence ID" value="XM_024863367.1"/>
</dbReference>
<dbReference type="Proteomes" id="UP000241818">
    <property type="component" value="Unassembled WGS sequence"/>
</dbReference>
<name>A0A2T3BAC0_AMORE</name>
<feature type="region of interest" description="Disordered" evidence="1">
    <location>
        <begin position="414"/>
        <end position="444"/>
    </location>
</feature>
<feature type="compositionally biased region" description="Polar residues" evidence="1">
    <location>
        <begin position="256"/>
        <end position="265"/>
    </location>
</feature>
<organism evidence="2 3">
    <name type="scientific">Amorphotheca resinae ATCC 22711</name>
    <dbReference type="NCBI Taxonomy" id="857342"/>
    <lineage>
        <taxon>Eukaryota</taxon>
        <taxon>Fungi</taxon>
        <taxon>Dikarya</taxon>
        <taxon>Ascomycota</taxon>
        <taxon>Pezizomycotina</taxon>
        <taxon>Leotiomycetes</taxon>
        <taxon>Helotiales</taxon>
        <taxon>Amorphothecaceae</taxon>
        <taxon>Amorphotheca</taxon>
    </lineage>
</organism>
<dbReference type="AlphaFoldDB" id="A0A2T3BAC0"/>
<sequence>MSNMLFGQQNLRGQRHALLQDQVGFYVHLASQNEPVLTLSSMGAALSTTLDRPHSSQGGEVLTPAILPMDTLLRGFDIEPVAPSPELYRDIYSMLNFGGINNMNVTEEVSNRELIRTYESFQTQTSNDRISMRQPLGPGTSTQVPRTTGFSFNHPNNNQILQNSNYANQPLGSCQAQNPRAAFWQTQNPSANYDRANYAQPPPHSYGLSIPTANDNSSNSALYEPIVPMAGNNGSNFAQFSPSDPDPRRPYEHCDTTGTRHWSQPNQPPIWGAPVPLISYDHSVPMANNNGLSFARPSPARVPPPPPYGHSVPMTNESLSNFAHLPPSHLHGHGVPFVDDRQSRMANVNSSNSAQFSRQRLPTALDPVDGLGARNSMPNPAPPPVQVRRHGMNSSNLTQMAMVGHRHQNQLRTGSVQAPRLSPNSSNQHESISGPSQNTTTWPQ</sequence>
<evidence type="ECO:0000313" key="2">
    <source>
        <dbReference type="EMBL" id="PSS25271.1"/>
    </source>
</evidence>
<dbReference type="GeneID" id="36571448"/>
<dbReference type="InParanoid" id="A0A2T3BAC0"/>
<keyword evidence="3" id="KW-1185">Reference proteome</keyword>
<proteinExistence type="predicted"/>
<feature type="compositionally biased region" description="Basic and acidic residues" evidence="1">
    <location>
        <begin position="245"/>
        <end position="255"/>
    </location>
</feature>
<gene>
    <name evidence="2" type="ORF">M430DRAFT_15998</name>
</gene>
<dbReference type="EMBL" id="KZ679007">
    <property type="protein sequence ID" value="PSS25271.1"/>
    <property type="molecule type" value="Genomic_DNA"/>
</dbReference>
<evidence type="ECO:0000313" key="3">
    <source>
        <dbReference type="Proteomes" id="UP000241818"/>
    </source>
</evidence>
<evidence type="ECO:0000256" key="1">
    <source>
        <dbReference type="SAM" id="MobiDB-lite"/>
    </source>
</evidence>
<feature type="region of interest" description="Disordered" evidence="1">
    <location>
        <begin position="241"/>
        <end position="268"/>
    </location>
</feature>